<dbReference type="EMBL" id="MCOG01000159">
    <property type="protein sequence ID" value="ORY33666.1"/>
    <property type="molecule type" value="Genomic_DNA"/>
</dbReference>
<dbReference type="PANTHER" id="PTHR31184">
    <property type="entry name" value="HUNTINGTIN-INTERACTING PROTEIN K FAMILY MEMBER"/>
    <property type="match status" value="1"/>
</dbReference>
<dbReference type="Pfam" id="PF19026">
    <property type="entry name" value="UBA_HYPK"/>
    <property type="match status" value="1"/>
</dbReference>
<feature type="compositionally biased region" description="Basic and acidic residues" evidence="1">
    <location>
        <begin position="43"/>
        <end position="54"/>
    </location>
</feature>
<evidence type="ECO:0000256" key="1">
    <source>
        <dbReference type="SAM" id="MobiDB-lite"/>
    </source>
</evidence>
<sequence>MSNNKKDKANANAKAEGEEEQQQKGHQGMAAKDMKNITDYFEELEHKHDEDKLNKALNVASEEKKKSKSLLDESKKNTNSIKLSKEDIDVVMNELDVTKAEAEKYLRENNGDLEATIRYIIDN</sequence>
<proteinExistence type="predicted"/>
<name>A0A1Y2BG24_9FUNG</name>
<feature type="compositionally biased region" description="Basic and acidic residues" evidence="1">
    <location>
        <begin position="61"/>
        <end position="76"/>
    </location>
</feature>
<dbReference type="STRING" id="1754190.A0A1Y2BG24"/>
<gene>
    <name evidence="3" type="ORF">LY90DRAFT_705094</name>
</gene>
<dbReference type="PANTHER" id="PTHR31184:SF2">
    <property type="entry name" value="HUNTINGTIN-INTERACTING PROTEIN K"/>
    <property type="match status" value="1"/>
</dbReference>
<evidence type="ECO:0000259" key="2">
    <source>
        <dbReference type="Pfam" id="PF19026"/>
    </source>
</evidence>
<comment type="caution">
    <text evidence="3">The sequence shown here is derived from an EMBL/GenBank/DDBJ whole genome shotgun (WGS) entry which is preliminary data.</text>
</comment>
<dbReference type="OrthoDB" id="285219at2759"/>
<dbReference type="AlphaFoldDB" id="A0A1Y2BG24"/>
<organism evidence="3 4">
    <name type="scientific">Neocallimastix californiae</name>
    <dbReference type="NCBI Taxonomy" id="1754190"/>
    <lineage>
        <taxon>Eukaryota</taxon>
        <taxon>Fungi</taxon>
        <taxon>Fungi incertae sedis</taxon>
        <taxon>Chytridiomycota</taxon>
        <taxon>Chytridiomycota incertae sedis</taxon>
        <taxon>Neocallimastigomycetes</taxon>
        <taxon>Neocallimastigales</taxon>
        <taxon>Neocallimastigaceae</taxon>
        <taxon>Neocallimastix</taxon>
    </lineage>
</organism>
<dbReference type="GO" id="GO:0050821">
    <property type="term" value="P:protein stabilization"/>
    <property type="evidence" value="ECO:0007669"/>
    <property type="project" value="TreeGrafter"/>
</dbReference>
<protein>
    <recommendedName>
        <fullName evidence="2">Nascent polypeptide-associated complex subunit alpha-like UBA domain-containing protein</fullName>
    </recommendedName>
</protein>
<keyword evidence="4" id="KW-1185">Reference proteome</keyword>
<dbReference type="Proteomes" id="UP000193920">
    <property type="component" value="Unassembled WGS sequence"/>
</dbReference>
<feature type="region of interest" description="Disordered" evidence="1">
    <location>
        <begin position="1"/>
        <end position="79"/>
    </location>
</feature>
<accession>A0A1Y2BG24</accession>
<dbReference type="GO" id="GO:0043066">
    <property type="term" value="P:negative regulation of apoptotic process"/>
    <property type="evidence" value="ECO:0007669"/>
    <property type="project" value="TreeGrafter"/>
</dbReference>
<evidence type="ECO:0000313" key="4">
    <source>
        <dbReference type="Proteomes" id="UP000193920"/>
    </source>
</evidence>
<dbReference type="CDD" id="cd14361">
    <property type="entry name" value="UBA_HYPK"/>
    <property type="match status" value="1"/>
</dbReference>
<dbReference type="Gene3D" id="1.10.8.10">
    <property type="entry name" value="DNA helicase RuvA subunit, C-terminal domain"/>
    <property type="match status" value="1"/>
</dbReference>
<feature type="domain" description="Nascent polypeptide-associated complex subunit alpha-like UBA" evidence="2">
    <location>
        <begin position="81"/>
        <end position="121"/>
    </location>
</feature>
<dbReference type="InterPro" id="IPR052617">
    <property type="entry name" value="Huntingtin-int_K"/>
</dbReference>
<evidence type="ECO:0000313" key="3">
    <source>
        <dbReference type="EMBL" id="ORY33666.1"/>
    </source>
</evidence>
<dbReference type="InterPro" id="IPR044034">
    <property type="entry name" value="NAC-like_UBA"/>
</dbReference>
<dbReference type="InterPro" id="IPR038922">
    <property type="entry name" value="HYPK_UBA"/>
</dbReference>
<reference evidence="3 4" key="1">
    <citation type="submission" date="2016-08" db="EMBL/GenBank/DDBJ databases">
        <title>A Parts List for Fungal Cellulosomes Revealed by Comparative Genomics.</title>
        <authorList>
            <consortium name="DOE Joint Genome Institute"/>
            <person name="Haitjema C.H."/>
            <person name="Gilmore S.P."/>
            <person name="Henske J.K."/>
            <person name="Solomon K.V."/>
            <person name="De Groot R."/>
            <person name="Kuo A."/>
            <person name="Mondo S.J."/>
            <person name="Salamov A.A."/>
            <person name="Labutti K."/>
            <person name="Zhao Z."/>
            <person name="Chiniquy J."/>
            <person name="Barry K."/>
            <person name="Brewer H.M."/>
            <person name="Purvine S.O."/>
            <person name="Wright A.T."/>
            <person name="Boxma B."/>
            <person name="Van Alen T."/>
            <person name="Hackstein J.H."/>
            <person name="Baker S.E."/>
            <person name="Grigoriev I.V."/>
            <person name="O'Malley M.A."/>
        </authorList>
    </citation>
    <scope>NUCLEOTIDE SEQUENCE [LARGE SCALE GENOMIC DNA]</scope>
    <source>
        <strain evidence="3 4">G1</strain>
    </source>
</reference>